<dbReference type="EMBL" id="CP113528">
    <property type="protein sequence ID" value="WDV09221.1"/>
    <property type="molecule type" value="Genomic_DNA"/>
</dbReference>
<organism evidence="1 2">
    <name type="scientific">Lysinibacillus irui</name>
    <dbReference type="NCBI Taxonomy" id="2998077"/>
    <lineage>
        <taxon>Bacteria</taxon>
        <taxon>Bacillati</taxon>
        <taxon>Bacillota</taxon>
        <taxon>Bacilli</taxon>
        <taxon>Bacillales</taxon>
        <taxon>Bacillaceae</taxon>
        <taxon>Lysinibacillus</taxon>
    </lineage>
</organism>
<reference evidence="1" key="1">
    <citation type="submission" date="2022-11" db="EMBL/GenBank/DDBJ databases">
        <title>Lysinibacillus irui.</title>
        <authorList>
            <person name="Akintayo S.O."/>
        </authorList>
    </citation>
    <scope>NUCLEOTIDE SEQUENCE</scope>
    <source>
        <strain evidence="1">IRB4-01</strain>
        <plasmid evidence="1">unnamed</plasmid>
    </source>
</reference>
<accession>A0AAJ5UTN3</accession>
<dbReference type="Proteomes" id="UP001219585">
    <property type="component" value="Plasmid unnamed"/>
</dbReference>
<dbReference type="AlphaFoldDB" id="A0AAJ5UTN3"/>
<protein>
    <submittedName>
        <fullName evidence="1">Uncharacterized protein</fullName>
    </submittedName>
</protein>
<dbReference type="RefSeq" id="WP_274797442.1">
    <property type="nucleotide sequence ID" value="NZ_CP113528.1"/>
</dbReference>
<name>A0AAJ5UTN3_9BACI</name>
<dbReference type="KEGG" id="liu:OU989_23320"/>
<gene>
    <name evidence="1" type="ORF">OU989_23320</name>
</gene>
<proteinExistence type="predicted"/>
<keyword evidence="1" id="KW-0614">Plasmid</keyword>
<sequence length="82" mass="9427">MPQELIKRLEKRINSAYKSSFWSTLQGEGDFINFNESSREHTYALRAASDYLEEILSSPLIARVYTIVVKMKNGSLEVLKVD</sequence>
<evidence type="ECO:0000313" key="2">
    <source>
        <dbReference type="Proteomes" id="UP001219585"/>
    </source>
</evidence>
<geneLocation type="plasmid" evidence="1 2">
    <name>unnamed</name>
</geneLocation>
<evidence type="ECO:0000313" key="1">
    <source>
        <dbReference type="EMBL" id="WDV09221.1"/>
    </source>
</evidence>